<feature type="coiled-coil region" evidence="10">
    <location>
        <begin position="589"/>
        <end position="616"/>
    </location>
</feature>
<organism evidence="13 14">
    <name type="scientific">Paraburkholderia pallida</name>
    <dbReference type="NCBI Taxonomy" id="2547399"/>
    <lineage>
        <taxon>Bacteria</taxon>
        <taxon>Pseudomonadati</taxon>
        <taxon>Pseudomonadota</taxon>
        <taxon>Betaproteobacteria</taxon>
        <taxon>Burkholderiales</taxon>
        <taxon>Burkholderiaceae</taxon>
        <taxon>Paraburkholderia</taxon>
    </lineage>
</organism>
<dbReference type="Pfam" id="PF00072">
    <property type="entry name" value="Response_reg"/>
    <property type="match status" value="1"/>
</dbReference>
<dbReference type="EC" id="2.7.13.3" evidence="2"/>
<dbReference type="PANTHER" id="PTHR45339:SF5">
    <property type="entry name" value="HISTIDINE KINASE"/>
    <property type="match status" value="1"/>
</dbReference>
<keyword evidence="4" id="KW-0732">Signal</keyword>
<comment type="catalytic activity">
    <reaction evidence="1">
        <text>ATP + protein L-histidine = ADP + protein N-phospho-L-histidine.</text>
        <dbReference type="EC" id="2.7.13.3"/>
    </reaction>
</comment>
<dbReference type="InterPro" id="IPR036097">
    <property type="entry name" value="HisK_dim/P_sf"/>
</dbReference>
<dbReference type="SMART" id="SM00388">
    <property type="entry name" value="HisKA"/>
    <property type="match status" value="1"/>
</dbReference>
<dbReference type="OrthoDB" id="9796305at2"/>
<dbReference type="InterPro" id="IPR011006">
    <property type="entry name" value="CheY-like_superfamily"/>
</dbReference>
<dbReference type="InterPro" id="IPR001789">
    <property type="entry name" value="Sig_transdc_resp-reg_receiver"/>
</dbReference>
<dbReference type="Gene3D" id="3.30.565.10">
    <property type="entry name" value="Histidine kinase-like ATPase, C-terminal domain"/>
    <property type="match status" value="1"/>
</dbReference>
<dbReference type="FunFam" id="3.30.565.10:FF:000010">
    <property type="entry name" value="Sensor histidine kinase RcsC"/>
    <property type="match status" value="1"/>
</dbReference>
<keyword evidence="3 9" id="KW-0597">Phosphoprotein</keyword>
<dbReference type="SMART" id="SM00062">
    <property type="entry name" value="PBPb"/>
    <property type="match status" value="2"/>
</dbReference>
<evidence type="ECO:0000256" key="7">
    <source>
        <dbReference type="ARBA" id="ARBA00058004"/>
    </source>
</evidence>
<evidence type="ECO:0000259" key="12">
    <source>
        <dbReference type="PROSITE" id="PS50110"/>
    </source>
</evidence>
<dbReference type="PROSITE" id="PS50109">
    <property type="entry name" value="HIS_KIN"/>
    <property type="match status" value="1"/>
</dbReference>
<dbReference type="InterPro" id="IPR003661">
    <property type="entry name" value="HisK_dim/P_dom"/>
</dbReference>
<dbReference type="InterPro" id="IPR005467">
    <property type="entry name" value="His_kinase_dom"/>
</dbReference>
<dbReference type="CDD" id="cd13707">
    <property type="entry name" value="PBP2_BvgS_D2"/>
    <property type="match status" value="1"/>
</dbReference>
<evidence type="ECO:0000256" key="5">
    <source>
        <dbReference type="ARBA" id="ARBA00023012"/>
    </source>
</evidence>
<sequence>MPTMSGSSDSVCTAPSWRVLLARLLRLWIVLSLCAMSWADTVFAAQPAQVAELSLASPLTRARFPVELSPDEIAWLDRHGTLVAGLYGGDYAPFQFRSDNDSVKGITVDYLVLLGNALQRPVRVSWFANRSAALAALRSHEIDVLGEIGSAPFVQPDAPYAVPCLNMPLATVRRAGPMLASNGAWDGRGVVKDSEPEPLAALQKQRLEASGKATLFDALEAVSLGQADFYVGDLISATYYVEQGIFLNLRVVRVEREETALALAIATDRPLLRRIVGAGIDAVPAWMRRSILRRWTAGAVPDIVGRPQLSAAEQRWLEAHPVVRVGVNTTEAPYTFIDSAGEFTGMYADLLKLISRRTGLRFEVSARASTAGLEDDLRAQRTQLVTTLMPTPERRGFLDFSEDIAPMIWALVERRGTTPADTTPLAVFDGLDGLDALRGKRLALTRGHGLADTLRALHPDIALVFTSTPNDALVQVAQGHADAALLSMANASYTVERYFPNQLRIAATAFGGPDQARFGVEAHSPELLGILNKTLAGITPAERASIASKWLANINYPSSTWENLRRQVFHWLPWALGALGLALVWNSLLRYQIRRRKQLERELRAARDEAERANTAKSDFLAVMSHEIRTPMSAVIGLLELAHRRARAGVADEQALALAESSARGLLHLVGDLLDLRKAEAGELTLSPCAVQLRALLADTVTLFRHAAEVKGLRLSHGVAAEVPEWAAFDPLRLRQVISNLLSNALKFTAHGEIDLQASLVAAGPTTDDESQEASPLLRIVVRDTGSGIPADDLPMLFEPFRQASSPAAHMGTGLGLGIVKRLVTLMGGRIELASKPGGGTCVSFEVPCRSVPGGAKEQMPLLFAAVSRRILIVDDHPVNRRILADQLAWLGYTPIEASGAQEALHLQQAGVDLVLTDCNMPVVSGIELARRIRADEAARSGTRCPIVGYTANALPEARAACLQAGMDDVLVKPLDVTQIGRVLARWFATRTDRPAQAAGPGAPASPRIETELAISLRDDCAGLERALAAHAWPEVADLAHRLRGVLACTLADADIDQACLVLEMLARRAGQTAPEKLRAQGARVTALLRAHAAR</sequence>
<feature type="modified residue" description="4-aspartylphosphate" evidence="9">
    <location>
        <position position="918"/>
    </location>
</feature>
<dbReference type="SMART" id="SM00448">
    <property type="entry name" value="REC"/>
    <property type="match status" value="1"/>
</dbReference>
<comment type="function">
    <text evidence="7">Member of the two-component regulatory system BvgS/BvgA. Phosphorylates BvgA via a four-step phosphorelay in response to environmental signals.</text>
</comment>
<dbReference type="SUPFAM" id="SSF47384">
    <property type="entry name" value="Homodimeric domain of signal transducing histidine kinase"/>
    <property type="match status" value="1"/>
</dbReference>
<dbReference type="InterPro" id="IPR036890">
    <property type="entry name" value="HATPase_C_sf"/>
</dbReference>
<keyword evidence="13" id="KW-0418">Kinase</keyword>
<dbReference type="GO" id="GO:0005524">
    <property type="term" value="F:ATP binding"/>
    <property type="evidence" value="ECO:0007669"/>
    <property type="project" value="UniProtKB-KW"/>
</dbReference>
<keyword evidence="14" id="KW-1185">Reference proteome</keyword>
<dbReference type="PRINTS" id="PR00344">
    <property type="entry name" value="BCTRLSENSOR"/>
</dbReference>
<dbReference type="InterPro" id="IPR049871">
    <property type="entry name" value="BvgS-like_periplasmic2"/>
</dbReference>
<evidence type="ECO:0000256" key="4">
    <source>
        <dbReference type="ARBA" id="ARBA00022729"/>
    </source>
</evidence>
<keyword evidence="6" id="KW-0843">Virulence</keyword>
<keyword evidence="13" id="KW-0808">Transferase</keyword>
<dbReference type="Gene3D" id="3.40.50.2300">
    <property type="match status" value="1"/>
</dbReference>
<dbReference type="InterPro" id="IPR004358">
    <property type="entry name" value="Sig_transdc_His_kin-like_C"/>
</dbReference>
<dbReference type="Pfam" id="PF00497">
    <property type="entry name" value="SBP_bac_3"/>
    <property type="match status" value="1"/>
</dbReference>
<feature type="domain" description="Histidine kinase" evidence="11">
    <location>
        <begin position="623"/>
        <end position="851"/>
    </location>
</feature>
<dbReference type="PANTHER" id="PTHR45339">
    <property type="entry name" value="HYBRID SIGNAL TRANSDUCTION HISTIDINE KINASE J"/>
    <property type="match status" value="1"/>
</dbReference>
<dbReference type="SMART" id="SM00387">
    <property type="entry name" value="HATPase_c"/>
    <property type="match status" value="1"/>
</dbReference>
<dbReference type="InterPro" id="IPR036641">
    <property type="entry name" value="HPT_dom_sf"/>
</dbReference>
<evidence type="ECO:0000313" key="14">
    <source>
        <dbReference type="Proteomes" id="UP000295727"/>
    </source>
</evidence>
<evidence type="ECO:0000313" key="13">
    <source>
        <dbReference type="EMBL" id="QBQ95831.1"/>
    </source>
</evidence>
<evidence type="ECO:0000256" key="10">
    <source>
        <dbReference type="SAM" id="Coils"/>
    </source>
</evidence>
<evidence type="ECO:0000256" key="8">
    <source>
        <dbReference type="ARBA" id="ARBA00070152"/>
    </source>
</evidence>
<reference evidence="13 14" key="1">
    <citation type="submission" date="2019-03" db="EMBL/GenBank/DDBJ databases">
        <title>Paraburkholderia sp. 7MH5, isolated from subtropical forest soil.</title>
        <authorList>
            <person name="Gao Z.-H."/>
            <person name="Qiu L.-H."/>
        </authorList>
    </citation>
    <scope>NUCLEOTIDE SEQUENCE [LARGE SCALE GENOMIC DNA]</scope>
    <source>
        <strain evidence="13 14">7MH5</strain>
    </source>
</reference>
<proteinExistence type="predicted"/>
<dbReference type="KEGG" id="ppai:E1956_00665"/>
<dbReference type="GO" id="GO:0005886">
    <property type="term" value="C:plasma membrane"/>
    <property type="evidence" value="ECO:0007669"/>
    <property type="project" value="UniProtKB-SubCell"/>
</dbReference>
<dbReference type="EMBL" id="CP038148">
    <property type="protein sequence ID" value="QBQ95831.1"/>
    <property type="molecule type" value="Genomic_DNA"/>
</dbReference>
<dbReference type="AlphaFoldDB" id="A0A4P7CNV7"/>
<dbReference type="GO" id="GO:0000155">
    <property type="term" value="F:phosphorelay sensor kinase activity"/>
    <property type="evidence" value="ECO:0007669"/>
    <property type="project" value="InterPro"/>
</dbReference>
<dbReference type="CDD" id="cd17546">
    <property type="entry name" value="REC_hyHK_CKI1_RcsC-like"/>
    <property type="match status" value="1"/>
</dbReference>
<evidence type="ECO:0000256" key="9">
    <source>
        <dbReference type="PROSITE-ProRule" id="PRU00169"/>
    </source>
</evidence>
<dbReference type="Pfam" id="PF02518">
    <property type="entry name" value="HATPase_c"/>
    <property type="match status" value="1"/>
</dbReference>
<name>A0A4P7CNV7_9BURK</name>
<dbReference type="RefSeq" id="WP_134746525.1">
    <property type="nucleotide sequence ID" value="NZ_CP038148.1"/>
</dbReference>
<dbReference type="SUPFAM" id="SSF52172">
    <property type="entry name" value="CheY-like"/>
    <property type="match status" value="1"/>
</dbReference>
<dbReference type="Pfam" id="PF00512">
    <property type="entry name" value="HisKA"/>
    <property type="match status" value="1"/>
</dbReference>
<evidence type="ECO:0000256" key="6">
    <source>
        <dbReference type="ARBA" id="ARBA00023026"/>
    </source>
</evidence>
<dbReference type="SUPFAM" id="SSF55874">
    <property type="entry name" value="ATPase domain of HSP90 chaperone/DNA topoisomerase II/histidine kinase"/>
    <property type="match status" value="1"/>
</dbReference>
<dbReference type="SUPFAM" id="SSF53850">
    <property type="entry name" value="Periplasmic binding protein-like II"/>
    <property type="match status" value="2"/>
</dbReference>
<dbReference type="SUPFAM" id="SSF47226">
    <property type="entry name" value="Histidine-containing phosphotransfer domain, HPT domain"/>
    <property type="match status" value="1"/>
</dbReference>
<dbReference type="PROSITE" id="PS50110">
    <property type="entry name" value="RESPONSE_REGULATORY"/>
    <property type="match status" value="1"/>
</dbReference>
<dbReference type="Gene3D" id="3.40.190.10">
    <property type="entry name" value="Periplasmic binding protein-like II"/>
    <property type="match status" value="4"/>
</dbReference>
<feature type="domain" description="Response regulatory" evidence="12">
    <location>
        <begin position="870"/>
        <end position="988"/>
    </location>
</feature>
<evidence type="ECO:0000256" key="3">
    <source>
        <dbReference type="ARBA" id="ARBA00022553"/>
    </source>
</evidence>
<evidence type="ECO:0000259" key="11">
    <source>
        <dbReference type="PROSITE" id="PS50109"/>
    </source>
</evidence>
<keyword evidence="5" id="KW-0902">Two-component regulatory system</keyword>
<dbReference type="CDD" id="cd16922">
    <property type="entry name" value="HATPase_EvgS-ArcB-TorS-like"/>
    <property type="match status" value="1"/>
</dbReference>
<accession>A0A4P7CNV7</accession>
<dbReference type="InterPro" id="IPR003594">
    <property type="entry name" value="HATPase_dom"/>
</dbReference>
<keyword evidence="10" id="KW-0175">Coiled coil</keyword>
<gene>
    <name evidence="13" type="ORF">E1956_00665</name>
</gene>
<dbReference type="Proteomes" id="UP000295727">
    <property type="component" value="Chromosome 1"/>
</dbReference>
<dbReference type="Gene3D" id="1.10.287.130">
    <property type="match status" value="1"/>
</dbReference>
<evidence type="ECO:0000256" key="1">
    <source>
        <dbReference type="ARBA" id="ARBA00000085"/>
    </source>
</evidence>
<dbReference type="CDD" id="cd00082">
    <property type="entry name" value="HisKA"/>
    <property type="match status" value="1"/>
</dbReference>
<evidence type="ECO:0000256" key="2">
    <source>
        <dbReference type="ARBA" id="ARBA00012438"/>
    </source>
</evidence>
<protein>
    <recommendedName>
        <fullName evidence="8">Virulence sensor protein BvgS</fullName>
        <ecNumber evidence="2">2.7.13.3</ecNumber>
    </recommendedName>
</protein>
<dbReference type="InterPro" id="IPR001638">
    <property type="entry name" value="Solute-binding_3/MltF_N"/>
</dbReference>